<reference evidence="1 2" key="1">
    <citation type="journal article" date="2015" name="PLoS ONE">
        <title>Rice-Infecting Pseudomonas Genomes Are Highly Accessorized and Harbor Multiple Putative Virulence Mechanisms to Cause Sheath Brown Rot.</title>
        <authorList>
            <person name="Quibod I.L."/>
            <person name="Grande G."/>
            <person name="Oreiro E.G."/>
            <person name="Borja F.N."/>
            <person name="Dossa G.S."/>
            <person name="Mauleon R."/>
            <person name="Cruz C.V."/>
            <person name="Oliva R."/>
        </authorList>
    </citation>
    <scope>NUCLEOTIDE SEQUENCE [LARGE SCALE GENOMIC DNA]</scope>
    <source>
        <strain evidence="1 2">IRRI 6609</strain>
    </source>
</reference>
<comment type="caution">
    <text evidence="1">The sequence shown here is derived from an EMBL/GenBank/DDBJ whole genome shotgun (WGS) entry which is preliminary data.</text>
</comment>
<dbReference type="EMBL" id="JSYZ01000017">
    <property type="protein sequence ID" value="KPA89184.1"/>
    <property type="molecule type" value="Genomic_DNA"/>
</dbReference>
<protein>
    <submittedName>
        <fullName evidence="1">Uncharacterized protein</fullName>
    </submittedName>
</protein>
<evidence type="ECO:0000313" key="1">
    <source>
        <dbReference type="EMBL" id="KPA89184.1"/>
    </source>
</evidence>
<accession>A0A0M9GEJ0</accession>
<organism evidence="1 2">
    <name type="scientific">Pseudomonas asplenii</name>
    <dbReference type="NCBI Taxonomy" id="53407"/>
    <lineage>
        <taxon>Bacteria</taxon>
        <taxon>Pseudomonadati</taxon>
        <taxon>Pseudomonadota</taxon>
        <taxon>Gammaproteobacteria</taxon>
        <taxon>Pseudomonadales</taxon>
        <taxon>Pseudomonadaceae</taxon>
        <taxon>Pseudomonas</taxon>
    </lineage>
</organism>
<evidence type="ECO:0000313" key="2">
    <source>
        <dbReference type="Proteomes" id="UP000037931"/>
    </source>
</evidence>
<name>A0A0M9GEJ0_9PSED</name>
<keyword evidence="2" id="KW-1185">Reference proteome</keyword>
<dbReference type="Proteomes" id="UP000037931">
    <property type="component" value="Unassembled WGS sequence"/>
</dbReference>
<dbReference type="AlphaFoldDB" id="A0A0M9GEJ0"/>
<dbReference type="PATRIC" id="fig|50340.43.peg.1641"/>
<gene>
    <name evidence="1" type="ORF">PF66_04339</name>
</gene>
<proteinExistence type="predicted"/>
<sequence>MLFGPQFRILSSDFWRSHARGSFGWLAMAVLGAMGLVGCASPPSPSATVEPGVQMGDSYAQVLAVVSRNNTVTKTIEGQALRAEGYSPMFRDCRSKYFIFQGDKGLQQVRLEPAPHLSVKRDCRQP</sequence>